<dbReference type="EC" id="6.3.2.10" evidence="10 11"/>
<dbReference type="Proteomes" id="UP000316425">
    <property type="component" value="Unassembled WGS sequence"/>
</dbReference>
<keyword evidence="9 10" id="KW-0961">Cell wall biogenesis/degradation</keyword>
<evidence type="ECO:0000256" key="6">
    <source>
        <dbReference type="ARBA" id="ARBA00022960"/>
    </source>
</evidence>
<comment type="function">
    <text evidence="10 11">Involved in cell wall formation. Catalyzes the final step in the synthesis of UDP-N-acetylmuramoyl-pentapeptide, the precursor of murein.</text>
</comment>
<protein>
    <recommendedName>
        <fullName evidence="10 11">UDP-N-acetylmuramoyl-tripeptide--D-alanyl-D-alanine ligase</fullName>
        <ecNumber evidence="10 11">6.3.2.10</ecNumber>
    </recommendedName>
    <alternativeName>
        <fullName evidence="10">D-alanyl-D-alanine-adding enzyme</fullName>
    </alternativeName>
</protein>
<dbReference type="RefSeq" id="WP_144087653.1">
    <property type="nucleotide sequence ID" value="NZ_VMHE01000002.1"/>
</dbReference>
<dbReference type="Pfam" id="PF08245">
    <property type="entry name" value="Mur_ligase_M"/>
    <property type="match status" value="1"/>
</dbReference>
<evidence type="ECO:0000256" key="9">
    <source>
        <dbReference type="ARBA" id="ARBA00023316"/>
    </source>
</evidence>
<dbReference type="Gene3D" id="3.90.190.20">
    <property type="entry name" value="Mur ligase, C-terminal domain"/>
    <property type="match status" value="1"/>
</dbReference>
<dbReference type="Pfam" id="PF01225">
    <property type="entry name" value="Mur_ligase"/>
    <property type="match status" value="1"/>
</dbReference>
<dbReference type="Gene3D" id="3.40.1390.10">
    <property type="entry name" value="MurE/MurF, N-terminal domain"/>
    <property type="match status" value="1"/>
</dbReference>
<comment type="caution">
    <text evidence="15">The sequence shown here is derived from an EMBL/GenBank/DDBJ whole genome shotgun (WGS) entry which is preliminary data.</text>
</comment>
<evidence type="ECO:0000256" key="2">
    <source>
        <dbReference type="ARBA" id="ARBA00022598"/>
    </source>
</evidence>
<dbReference type="InterPro" id="IPR035911">
    <property type="entry name" value="MurE/MurF_N"/>
</dbReference>
<evidence type="ECO:0000256" key="1">
    <source>
        <dbReference type="ARBA" id="ARBA00022490"/>
    </source>
</evidence>
<comment type="similarity">
    <text evidence="10">Belongs to the MurCDEF family. MurF subfamily.</text>
</comment>
<evidence type="ECO:0000256" key="7">
    <source>
        <dbReference type="ARBA" id="ARBA00022984"/>
    </source>
</evidence>
<evidence type="ECO:0000313" key="16">
    <source>
        <dbReference type="Proteomes" id="UP000316425"/>
    </source>
</evidence>
<dbReference type="UniPathway" id="UPA00219"/>
<keyword evidence="1 10" id="KW-0963">Cytoplasm</keyword>
<dbReference type="PANTHER" id="PTHR43024">
    <property type="entry name" value="UDP-N-ACETYLMURAMOYL-TRIPEPTIDE--D-ALANYL-D-ALANINE LIGASE"/>
    <property type="match status" value="1"/>
</dbReference>
<dbReference type="GO" id="GO:0071555">
    <property type="term" value="P:cell wall organization"/>
    <property type="evidence" value="ECO:0007669"/>
    <property type="project" value="UniProtKB-KW"/>
</dbReference>
<sequence length="448" mass="49530">MEKFTLNFVADIFEQQLTEQQRNLSIHHIYTDSRQSVEGGLFIPIVGDRFDAHDFISGAIEQGAVAALWSRTEKPDDIPEDFPLIYVDDTLKALQELAKVYRQELNPTVIGVTGSNGKTTTKELIASCLSVKYKTAKTEGNLNNHIGLPLTILRMERDVEVLVAEMGMSAFGEIELLSLIGRPNHAVITNIGESHIEFLGSREGIAKAKLEITAGLQKQGQLIIDGDEPLLTSDSYPNKIYCGFNSKNDYRVEAYVQGQEQSDVTINGTTFTLPLLGKHQALNAAFAIAVSELMNVNINQAAEQLETVIIPGMRFEKIETKEGALLINDAYNASATSMIASLDVVKKMDYQRKVAVLADILELGDFAEEAHKKVGQSLDEQFDAIFTFGTSSRFILDGLPATFSGKQKHFTSKQELIEEIASLLDENTVVLFKGSRSMKLEEIIEAIY</sequence>
<dbReference type="InterPro" id="IPR036565">
    <property type="entry name" value="Mur-like_cat_sf"/>
</dbReference>
<evidence type="ECO:0000256" key="8">
    <source>
        <dbReference type="ARBA" id="ARBA00023306"/>
    </source>
</evidence>
<evidence type="ECO:0000256" key="11">
    <source>
        <dbReference type="RuleBase" id="RU004136"/>
    </source>
</evidence>
<dbReference type="AlphaFoldDB" id="A0A556PRS2"/>
<dbReference type="SUPFAM" id="SSF63418">
    <property type="entry name" value="MurE/MurF N-terminal domain"/>
    <property type="match status" value="1"/>
</dbReference>
<dbReference type="HAMAP" id="MF_02019">
    <property type="entry name" value="MurF"/>
    <property type="match status" value="1"/>
</dbReference>
<dbReference type="Pfam" id="PF02875">
    <property type="entry name" value="Mur_ligase_C"/>
    <property type="match status" value="1"/>
</dbReference>
<name>A0A556PRS2_9BACI</name>
<dbReference type="EMBL" id="VMHE01000002">
    <property type="protein sequence ID" value="TSJ67064.1"/>
    <property type="molecule type" value="Genomic_DNA"/>
</dbReference>
<dbReference type="GO" id="GO:0005524">
    <property type="term" value="F:ATP binding"/>
    <property type="evidence" value="ECO:0007669"/>
    <property type="project" value="UniProtKB-UniRule"/>
</dbReference>
<comment type="pathway">
    <text evidence="10 11">Cell wall biogenesis; peptidoglycan biosynthesis.</text>
</comment>
<keyword evidence="2 10" id="KW-0436">Ligase</keyword>
<feature type="domain" description="Mur ligase N-terminal catalytic" evidence="12">
    <location>
        <begin position="26"/>
        <end position="101"/>
    </location>
</feature>
<evidence type="ECO:0000256" key="4">
    <source>
        <dbReference type="ARBA" id="ARBA00022741"/>
    </source>
</evidence>
<keyword evidence="16" id="KW-1185">Reference proteome</keyword>
<evidence type="ECO:0000313" key="15">
    <source>
        <dbReference type="EMBL" id="TSJ67064.1"/>
    </source>
</evidence>
<dbReference type="GO" id="GO:0009252">
    <property type="term" value="P:peptidoglycan biosynthetic process"/>
    <property type="evidence" value="ECO:0007669"/>
    <property type="project" value="UniProtKB-UniRule"/>
</dbReference>
<organism evidence="15 16">
    <name type="scientific">Allobacillus salarius</name>
    <dbReference type="NCBI Taxonomy" id="1955272"/>
    <lineage>
        <taxon>Bacteria</taxon>
        <taxon>Bacillati</taxon>
        <taxon>Bacillota</taxon>
        <taxon>Bacilli</taxon>
        <taxon>Bacillales</taxon>
        <taxon>Bacillaceae</taxon>
        <taxon>Allobacillus</taxon>
    </lineage>
</organism>
<feature type="domain" description="Mur ligase C-terminal" evidence="13">
    <location>
        <begin position="313"/>
        <end position="436"/>
    </location>
</feature>
<dbReference type="SUPFAM" id="SSF53623">
    <property type="entry name" value="MurD-like peptide ligases, catalytic domain"/>
    <property type="match status" value="1"/>
</dbReference>
<dbReference type="InterPro" id="IPR000713">
    <property type="entry name" value="Mur_ligase_N"/>
</dbReference>
<feature type="domain" description="Mur ligase central" evidence="14">
    <location>
        <begin position="112"/>
        <end position="290"/>
    </location>
</feature>
<dbReference type="GO" id="GO:0008766">
    <property type="term" value="F:UDP-N-acetylmuramoylalanyl-D-glutamyl-2,6-diaminopimelate-D-alanyl-D-alanine ligase activity"/>
    <property type="evidence" value="ECO:0007669"/>
    <property type="project" value="RHEA"/>
</dbReference>
<proteinExistence type="inferred from homology"/>
<evidence type="ECO:0000256" key="3">
    <source>
        <dbReference type="ARBA" id="ARBA00022618"/>
    </source>
</evidence>
<comment type="catalytic activity">
    <reaction evidence="10 11">
        <text>D-alanyl-D-alanine + UDP-N-acetyl-alpha-D-muramoyl-L-alanyl-gamma-D-glutamyl-meso-2,6-diaminopimelate + ATP = UDP-N-acetyl-alpha-D-muramoyl-L-alanyl-gamma-D-glutamyl-meso-2,6-diaminopimeloyl-D-alanyl-D-alanine + ADP + phosphate + H(+)</text>
        <dbReference type="Rhea" id="RHEA:28374"/>
        <dbReference type="ChEBI" id="CHEBI:15378"/>
        <dbReference type="ChEBI" id="CHEBI:30616"/>
        <dbReference type="ChEBI" id="CHEBI:43474"/>
        <dbReference type="ChEBI" id="CHEBI:57822"/>
        <dbReference type="ChEBI" id="CHEBI:61386"/>
        <dbReference type="ChEBI" id="CHEBI:83905"/>
        <dbReference type="ChEBI" id="CHEBI:456216"/>
        <dbReference type="EC" id="6.3.2.10"/>
    </reaction>
</comment>
<keyword evidence="6 10" id="KW-0133">Cell shape</keyword>
<keyword evidence="7 10" id="KW-0573">Peptidoglycan synthesis</keyword>
<dbReference type="InterPro" id="IPR013221">
    <property type="entry name" value="Mur_ligase_cen"/>
</dbReference>
<keyword evidence="3 10" id="KW-0132">Cell division</keyword>
<evidence type="ECO:0000256" key="10">
    <source>
        <dbReference type="HAMAP-Rule" id="MF_02019"/>
    </source>
</evidence>
<keyword evidence="5 10" id="KW-0067">ATP-binding</keyword>
<comment type="subcellular location">
    <subcellularLocation>
        <location evidence="10 11">Cytoplasm</location>
    </subcellularLocation>
</comment>
<dbReference type="GO" id="GO:0005737">
    <property type="term" value="C:cytoplasm"/>
    <property type="evidence" value="ECO:0007669"/>
    <property type="project" value="UniProtKB-SubCell"/>
</dbReference>
<dbReference type="OrthoDB" id="9801978at2"/>
<keyword evidence="4 10" id="KW-0547">Nucleotide-binding</keyword>
<dbReference type="GO" id="GO:0008360">
    <property type="term" value="P:regulation of cell shape"/>
    <property type="evidence" value="ECO:0007669"/>
    <property type="project" value="UniProtKB-KW"/>
</dbReference>
<dbReference type="GO" id="GO:0051301">
    <property type="term" value="P:cell division"/>
    <property type="evidence" value="ECO:0007669"/>
    <property type="project" value="UniProtKB-KW"/>
</dbReference>
<dbReference type="PANTHER" id="PTHR43024:SF1">
    <property type="entry name" value="UDP-N-ACETYLMURAMOYL-TRIPEPTIDE--D-ALANYL-D-ALANINE LIGASE"/>
    <property type="match status" value="1"/>
</dbReference>
<evidence type="ECO:0000259" key="12">
    <source>
        <dbReference type="Pfam" id="PF01225"/>
    </source>
</evidence>
<evidence type="ECO:0000256" key="5">
    <source>
        <dbReference type="ARBA" id="ARBA00022840"/>
    </source>
</evidence>
<evidence type="ECO:0000259" key="13">
    <source>
        <dbReference type="Pfam" id="PF02875"/>
    </source>
</evidence>
<keyword evidence="8 10" id="KW-0131">Cell cycle</keyword>
<dbReference type="SUPFAM" id="SSF53244">
    <property type="entry name" value="MurD-like peptide ligases, peptide-binding domain"/>
    <property type="match status" value="1"/>
</dbReference>
<dbReference type="InterPro" id="IPR051046">
    <property type="entry name" value="MurCDEF_CellWall_CoF430Synth"/>
</dbReference>
<dbReference type="GO" id="GO:0047480">
    <property type="term" value="F:UDP-N-acetylmuramoyl-tripeptide-D-alanyl-D-alanine ligase activity"/>
    <property type="evidence" value="ECO:0007669"/>
    <property type="project" value="UniProtKB-UniRule"/>
</dbReference>
<dbReference type="InterPro" id="IPR004101">
    <property type="entry name" value="Mur_ligase_C"/>
</dbReference>
<reference evidence="15 16" key="1">
    <citation type="submission" date="2019-07" db="EMBL/GenBank/DDBJ databases">
        <title>Allobacillus sp. nov. SKP isolated from shrimp paste of Euphausiacea.</title>
        <authorList>
            <person name="Kanchanasin P."/>
            <person name="Tanasupawat S."/>
            <person name="Shi W."/>
            <person name="Wu L."/>
            <person name="Ma J."/>
        </authorList>
    </citation>
    <scope>NUCLEOTIDE SEQUENCE [LARGE SCALE GENOMIC DNA]</scope>
    <source>
        <strain evidence="15 16">SKP4-8</strain>
    </source>
</reference>
<feature type="binding site" evidence="10">
    <location>
        <begin position="114"/>
        <end position="120"/>
    </location>
    <ligand>
        <name>ATP</name>
        <dbReference type="ChEBI" id="CHEBI:30616"/>
    </ligand>
</feature>
<dbReference type="NCBIfam" id="TIGR01143">
    <property type="entry name" value="murF"/>
    <property type="match status" value="1"/>
</dbReference>
<dbReference type="Gene3D" id="3.40.1190.10">
    <property type="entry name" value="Mur-like, catalytic domain"/>
    <property type="match status" value="1"/>
</dbReference>
<accession>A0A556PRS2</accession>
<dbReference type="InterPro" id="IPR005863">
    <property type="entry name" value="UDP-N-AcMur_synth"/>
</dbReference>
<evidence type="ECO:0000259" key="14">
    <source>
        <dbReference type="Pfam" id="PF08245"/>
    </source>
</evidence>
<dbReference type="InterPro" id="IPR036615">
    <property type="entry name" value="Mur_ligase_C_dom_sf"/>
</dbReference>
<gene>
    <name evidence="10" type="primary">murF</name>
    <name evidence="15" type="ORF">FPQ13_02070</name>
</gene>